<accession>A0A6J8BUZ7</accession>
<reference evidence="1 2" key="1">
    <citation type="submission" date="2020-06" db="EMBL/GenBank/DDBJ databases">
        <authorList>
            <person name="Li R."/>
            <person name="Bekaert M."/>
        </authorList>
    </citation>
    <scope>NUCLEOTIDE SEQUENCE [LARGE SCALE GENOMIC DNA]</scope>
    <source>
        <strain evidence="2">wild</strain>
    </source>
</reference>
<dbReference type="AlphaFoldDB" id="A0A6J8BUZ7"/>
<dbReference type="Proteomes" id="UP000507470">
    <property type="component" value="Unassembled WGS sequence"/>
</dbReference>
<evidence type="ECO:0000313" key="2">
    <source>
        <dbReference type="Proteomes" id="UP000507470"/>
    </source>
</evidence>
<dbReference type="OrthoDB" id="6097038at2759"/>
<keyword evidence="2" id="KW-1185">Reference proteome</keyword>
<organism evidence="1 2">
    <name type="scientific">Mytilus coruscus</name>
    <name type="common">Sea mussel</name>
    <dbReference type="NCBI Taxonomy" id="42192"/>
    <lineage>
        <taxon>Eukaryota</taxon>
        <taxon>Metazoa</taxon>
        <taxon>Spiralia</taxon>
        <taxon>Lophotrochozoa</taxon>
        <taxon>Mollusca</taxon>
        <taxon>Bivalvia</taxon>
        <taxon>Autobranchia</taxon>
        <taxon>Pteriomorphia</taxon>
        <taxon>Mytilida</taxon>
        <taxon>Mytiloidea</taxon>
        <taxon>Mytilidae</taxon>
        <taxon>Mytilinae</taxon>
        <taxon>Mytilus</taxon>
    </lineage>
</organism>
<sequence>MLHCKNNGLSVITGKNKGSQFGNFGENCDERPIHLKEADAIIKAIKSLDSVVCNHDLDILTDNKSVIVLWVGKSGSVENLISYLTDIFETVGRGRTWNAALNVGNPAASETVKAYLKAFQEEQATAHIVPKQTKVRSIAVYISRELKRSDLSLRERFVLQRD</sequence>
<name>A0A6J8BUZ7_MYTCO</name>
<dbReference type="EMBL" id="CACVKT020004042">
    <property type="protein sequence ID" value="CAC5387835.1"/>
    <property type="molecule type" value="Genomic_DNA"/>
</dbReference>
<gene>
    <name evidence="1" type="ORF">MCOR_23116</name>
</gene>
<protein>
    <submittedName>
        <fullName evidence="1">Uncharacterized protein</fullName>
    </submittedName>
</protein>
<evidence type="ECO:0000313" key="1">
    <source>
        <dbReference type="EMBL" id="CAC5387835.1"/>
    </source>
</evidence>
<proteinExistence type="predicted"/>